<reference evidence="2" key="1">
    <citation type="submission" date="2018-05" db="EMBL/GenBank/DDBJ databases">
        <authorList>
            <person name="Lanie J.A."/>
            <person name="Ng W.-L."/>
            <person name="Kazmierczak K.M."/>
            <person name="Andrzejewski T.M."/>
            <person name="Davidsen T.M."/>
            <person name="Wayne K.J."/>
            <person name="Tettelin H."/>
            <person name="Glass J.I."/>
            <person name="Rusch D."/>
            <person name="Podicherti R."/>
            <person name="Tsui H.-C.T."/>
            <person name="Winkler M.E."/>
        </authorList>
    </citation>
    <scope>NUCLEOTIDE SEQUENCE</scope>
</reference>
<evidence type="ECO:0000313" key="2">
    <source>
        <dbReference type="EMBL" id="SVC00613.1"/>
    </source>
</evidence>
<evidence type="ECO:0000259" key="1">
    <source>
        <dbReference type="PROSITE" id="PS51671"/>
    </source>
</evidence>
<dbReference type="Gene3D" id="3.30.70.260">
    <property type="match status" value="2"/>
</dbReference>
<dbReference type="PIRSF" id="PIRSF028103">
    <property type="entry name" value="GcvR"/>
    <property type="match status" value="1"/>
</dbReference>
<sequence length="176" mass="19320">MNSLIISAIGSDRTGIVSELTEIITKHGGNIEESRMTRLESDFTIIMLVKVDPKWKESLVVVLQGIKDLIITTKSTEFNTVISSENYQISLNGADNEGIVNVLSKYLTEKSMNILDMETYISNAPITGTPLFNLMAITTISEETNLADIQSDLTLIAQKLGVDISINQSEHVVETA</sequence>
<dbReference type="SUPFAM" id="SSF55021">
    <property type="entry name" value="ACT-like"/>
    <property type="match status" value="2"/>
</dbReference>
<dbReference type="GO" id="GO:0006355">
    <property type="term" value="P:regulation of DNA-templated transcription"/>
    <property type="evidence" value="ECO:0007669"/>
    <property type="project" value="InterPro"/>
</dbReference>
<organism evidence="2">
    <name type="scientific">marine metagenome</name>
    <dbReference type="NCBI Taxonomy" id="408172"/>
    <lineage>
        <taxon>unclassified sequences</taxon>
        <taxon>metagenomes</taxon>
        <taxon>ecological metagenomes</taxon>
    </lineage>
</organism>
<name>A0A382IP15_9ZZZZ</name>
<dbReference type="PANTHER" id="PTHR34875">
    <property type="entry name" value="UPF0237 PROTEIN MJ1558"/>
    <property type="match status" value="1"/>
</dbReference>
<dbReference type="InterPro" id="IPR050990">
    <property type="entry name" value="UPF0237/GcvR_regulator"/>
</dbReference>
<dbReference type="InterPro" id="IPR002912">
    <property type="entry name" value="ACT_dom"/>
</dbReference>
<gene>
    <name evidence="2" type="ORF">METZ01_LOCUS253467</name>
</gene>
<proteinExistence type="predicted"/>
<dbReference type="PANTHER" id="PTHR34875:SF6">
    <property type="entry name" value="UPF0237 PROTEIN MJ1558"/>
    <property type="match status" value="1"/>
</dbReference>
<dbReference type="InterPro" id="IPR045865">
    <property type="entry name" value="ACT-like_dom_sf"/>
</dbReference>
<dbReference type="AlphaFoldDB" id="A0A382IP15"/>
<dbReference type="InterPro" id="IPR016867">
    <property type="entry name" value="GcvR"/>
</dbReference>
<protein>
    <recommendedName>
        <fullName evidence="1">ACT domain-containing protein</fullName>
    </recommendedName>
</protein>
<accession>A0A382IP15</accession>
<dbReference type="Pfam" id="PF13740">
    <property type="entry name" value="ACT_6"/>
    <property type="match status" value="1"/>
</dbReference>
<dbReference type="EMBL" id="UINC01068189">
    <property type="protein sequence ID" value="SVC00613.1"/>
    <property type="molecule type" value="Genomic_DNA"/>
</dbReference>
<dbReference type="PROSITE" id="PS51671">
    <property type="entry name" value="ACT"/>
    <property type="match status" value="1"/>
</dbReference>
<feature type="domain" description="ACT" evidence="1">
    <location>
        <begin position="5"/>
        <end position="84"/>
    </location>
</feature>